<evidence type="ECO:0000313" key="3">
    <source>
        <dbReference type="Proteomes" id="UP000030748"/>
    </source>
</evidence>
<feature type="region of interest" description="Disordered" evidence="1">
    <location>
        <begin position="148"/>
        <end position="174"/>
    </location>
</feature>
<dbReference type="eggNOG" id="ENOG502QSDE">
    <property type="taxonomic scope" value="Eukaryota"/>
</dbReference>
<dbReference type="OMA" id="LNIHEHL"/>
<dbReference type="KEGG" id="egt:105950022"/>
<reference evidence="2 3" key="1">
    <citation type="journal article" date="2013" name="Proc. Natl. Acad. Sci. U.S.A.">
        <title>Fine-scale variation in meiotic recombination in Mimulus inferred from population shotgun sequencing.</title>
        <authorList>
            <person name="Hellsten U."/>
            <person name="Wright K.M."/>
            <person name="Jenkins J."/>
            <person name="Shu S."/>
            <person name="Yuan Y."/>
            <person name="Wessler S.R."/>
            <person name="Schmutz J."/>
            <person name="Willis J.H."/>
            <person name="Rokhsar D.S."/>
        </authorList>
    </citation>
    <scope>NUCLEOTIDE SEQUENCE [LARGE SCALE GENOMIC DNA]</scope>
    <source>
        <strain evidence="3">cv. DUN x IM62</strain>
    </source>
</reference>
<gene>
    <name evidence="2" type="ORF">MIMGU_mgv1a004385mg</name>
</gene>
<organism evidence="2 3">
    <name type="scientific">Erythranthe guttata</name>
    <name type="common">Yellow monkey flower</name>
    <name type="synonym">Mimulus guttatus</name>
    <dbReference type="NCBI Taxonomy" id="4155"/>
    <lineage>
        <taxon>Eukaryota</taxon>
        <taxon>Viridiplantae</taxon>
        <taxon>Streptophyta</taxon>
        <taxon>Embryophyta</taxon>
        <taxon>Tracheophyta</taxon>
        <taxon>Spermatophyta</taxon>
        <taxon>Magnoliopsida</taxon>
        <taxon>eudicotyledons</taxon>
        <taxon>Gunneridae</taxon>
        <taxon>Pentapetalae</taxon>
        <taxon>asterids</taxon>
        <taxon>lamiids</taxon>
        <taxon>Lamiales</taxon>
        <taxon>Phrymaceae</taxon>
        <taxon>Erythranthe</taxon>
    </lineage>
</organism>
<dbReference type="PhylomeDB" id="A0A022RVE3"/>
<feature type="region of interest" description="Disordered" evidence="1">
    <location>
        <begin position="308"/>
        <end position="344"/>
    </location>
</feature>
<dbReference type="Proteomes" id="UP000030748">
    <property type="component" value="Unassembled WGS sequence"/>
</dbReference>
<dbReference type="InterPro" id="IPR021916">
    <property type="entry name" value="DUF3527"/>
</dbReference>
<dbReference type="STRING" id="4155.A0A022RVE3"/>
<evidence type="ECO:0000256" key="1">
    <source>
        <dbReference type="SAM" id="MobiDB-lite"/>
    </source>
</evidence>
<feature type="compositionally biased region" description="Low complexity" evidence="1">
    <location>
        <begin position="158"/>
        <end position="174"/>
    </location>
</feature>
<evidence type="ECO:0000313" key="2">
    <source>
        <dbReference type="EMBL" id="EYU43743.1"/>
    </source>
</evidence>
<dbReference type="PANTHER" id="PTHR31390:SF2">
    <property type="entry name" value="EXPRESSED PROTEIN"/>
    <property type="match status" value="1"/>
</dbReference>
<accession>A0A022RVE3</accession>
<dbReference type="OrthoDB" id="767438at2759"/>
<dbReference type="AlphaFoldDB" id="A0A022RVE3"/>
<dbReference type="EMBL" id="KI630234">
    <property type="protein sequence ID" value="EYU43743.1"/>
    <property type="molecule type" value="Genomic_DNA"/>
</dbReference>
<sequence>MNLTKDVREEENTPDLQSEQETRTPNNCQELYLRNNIHSLHSTIPKHITTVDEKYILHCLQLIRNCALRAAAQDFASKVHVLSNDVSVLAEGDMTRLAIECPNSSDDLARLTIGSVTSSQSMMNILNSPLLQQTRPVDFFEPIYSRKNSAPGQHKRAASISSTNSSFSDKSSSSASNTSYQAMMQCTWRDGLPHHVFSVDDKRESYVANLEPSGDKIFDYVYTFHSRKKEHEIQELESENLGTMRVSTSITLCSNNMEVRETNFVLSLSSDENPTKDQLQNSNLALKKNKRLLTRKVANVFRSNYKKRPSSKFTGSSAILEDSPWEPSGNEDNNNTADEQREYSSPNLELAAVIVKDVRKNPEIGGWGLKFLKKTGANASLEASARGLPECSRSKGECSTSMDVLIPAGLHGGPRARGAAGPSSLTERWISGGQCDCGGWDIGCPLTILKTKSSSTDSSFSADSSEECKSIDLFIQGSKEEDVAMLKMVKIHEGLYYIHFQSTLSSLQSFAIAAAIFHSRSPLLRPKNIQ</sequence>
<proteinExistence type="predicted"/>
<feature type="compositionally biased region" description="Polar residues" evidence="1">
    <location>
        <begin position="330"/>
        <end position="344"/>
    </location>
</feature>
<protein>
    <submittedName>
        <fullName evidence="2">Uncharacterized protein</fullName>
    </submittedName>
</protein>
<name>A0A022RVE3_ERYGU</name>
<keyword evidence="3" id="KW-1185">Reference proteome</keyword>
<dbReference type="PANTHER" id="PTHR31390">
    <property type="entry name" value="EXPRESSED PROTEIN"/>
    <property type="match status" value="1"/>
</dbReference>
<feature type="compositionally biased region" description="Basic and acidic residues" evidence="1">
    <location>
        <begin position="1"/>
        <end position="11"/>
    </location>
</feature>
<feature type="compositionally biased region" description="Polar residues" evidence="1">
    <location>
        <begin position="14"/>
        <end position="25"/>
    </location>
</feature>
<feature type="region of interest" description="Disordered" evidence="1">
    <location>
        <begin position="1"/>
        <end position="25"/>
    </location>
</feature>
<dbReference type="Pfam" id="PF12043">
    <property type="entry name" value="DUF3527"/>
    <property type="match status" value="1"/>
</dbReference>